<dbReference type="Gene3D" id="2.10.260.10">
    <property type="match status" value="1"/>
</dbReference>
<evidence type="ECO:0000313" key="3">
    <source>
        <dbReference type="EMBL" id="BDS07571.1"/>
    </source>
</evidence>
<dbReference type="InterPro" id="IPR037914">
    <property type="entry name" value="SpoVT-AbrB_sf"/>
</dbReference>
<evidence type="ECO:0000256" key="1">
    <source>
        <dbReference type="PROSITE-ProRule" id="PRU01076"/>
    </source>
</evidence>
<dbReference type="SUPFAM" id="SSF89447">
    <property type="entry name" value="AbrB/MazE/MraZ-like"/>
    <property type="match status" value="1"/>
</dbReference>
<gene>
    <name evidence="3" type="ORF">NT6N_26110</name>
</gene>
<feature type="domain" description="SpoVT-AbrB" evidence="2">
    <location>
        <begin position="1"/>
        <end position="43"/>
    </location>
</feature>
<protein>
    <recommendedName>
        <fullName evidence="2">SpoVT-AbrB domain-containing protein</fullName>
    </recommendedName>
</protein>
<dbReference type="SMART" id="SM00966">
    <property type="entry name" value="SpoVT_AbrB"/>
    <property type="match status" value="1"/>
</dbReference>
<dbReference type="EMBL" id="AP026866">
    <property type="protein sequence ID" value="BDS07571.1"/>
    <property type="molecule type" value="Genomic_DNA"/>
</dbReference>
<dbReference type="KEGG" id="osu:NT6N_26110"/>
<accession>A0AAT9FNH7</accession>
<dbReference type="NCBIfam" id="TIGR01439">
    <property type="entry name" value="lp_hng_hel_AbrB"/>
    <property type="match status" value="1"/>
</dbReference>
<dbReference type="PROSITE" id="PS51740">
    <property type="entry name" value="SPOVT_ABRB"/>
    <property type="match status" value="1"/>
</dbReference>
<evidence type="ECO:0000259" key="2">
    <source>
        <dbReference type="PROSITE" id="PS51740"/>
    </source>
</evidence>
<dbReference type="AlphaFoldDB" id="A0AAT9FNH7"/>
<organism evidence="3">
    <name type="scientific">Oceaniferula spumae</name>
    <dbReference type="NCBI Taxonomy" id="2979115"/>
    <lineage>
        <taxon>Bacteria</taxon>
        <taxon>Pseudomonadati</taxon>
        <taxon>Verrucomicrobiota</taxon>
        <taxon>Verrucomicrobiia</taxon>
        <taxon>Verrucomicrobiales</taxon>
        <taxon>Verrucomicrobiaceae</taxon>
        <taxon>Oceaniferula</taxon>
    </lineage>
</organism>
<keyword evidence="1" id="KW-0238">DNA-binding</keyword>
<dbReference type="GO" id="GO:0003677">
    <property type="term" value="F:DNA binding"/>
    <property type="evidence" value="ECO:0007669"/>
    <property type="project" value="UniProtKB-UniRule"/>
</dbReference>
<sequence length="73" mass="8414">MKMNQSGQITIPKVLRDQFGFKPDSTLIVETTKEGILLKPMPSHREQVSQWFKDKHGGEMATLTTDQIMRLIR</sequence>
<name>A0AAT9FNH7_9BACT</name>
<proteinExistence type="predicted"/>
<dbReference type="InterPro" id="IPR007159">
    <property type="entry name" value="SpoVT-AbrB_dom"/>
</dbReference>
<dbReference type="Pfam" id="PF04014">
    <property type="entry name" value="MazE_antitoxin"/>
    <property type="match status" value="1"/>
</dbReference>
<reference evidence="3" key="1">
    <citation type="submission" date="2024-07" db="EMBL/GenBank/DDBJ databases">
        <title>Complete genome sequence of Verrucomicrobiaceae bacterium NT6N.</title>
        <authorList>
            <person name="Huang C."/>
            <person name="Takami H."/>
            <person name="Hamasaki K."/>
        </authorList>
    </citation>
    <scope>NUCLEOTIDE SEQUENCE</scope>
    <source>
        <strain evidence="3">NT6N</strain>
    </source>
</reference>